<dbReference type="InterPro" id="IPR027417">
    <property type="entry name" value="P-loop_NTPase"/>
</dbReference>
<evidence type="ECO:0000256" key="1">
    <source>
        <dbReference type="ARBA" id="ARBA00022741"/>
    </source>
</evidence>
<dbReference type="GO" id="GO:0005524">
    <property type="term" value="F:ATP binding"/>
    <property type="evidence" value="ECO:0007669"/>
    <property type="project" value="UniProtKB-UniRule"/>
</dbReference>
<dbReference type="EMBL" id="CP097119">
    <property type="protein sequence ID" value="USS89749.1"/>
    <property type="molecule type" value="Genomic_DNA"/>
</dbReference>
<keyword evidence="2 3" id="KW-0067">ATP-binding</keyword>
<dbReference type="GO" id="GO:0015937">
    <property type="term" value="P:coenzyme A biosynthetic process"/>
    <property type="evidence" value="ECO:0007669"/>
    <property type="project" value="UniProtKB-UniRule"/>
</dbReference>
<evidence type="ECO:0000313" key="6">
    <source>
        <dbReference type="Proteomes" id="UP001055911"/>
    </source>
</evidence>
<dbReference type="HAMAP" id="MF_00376">
    <property type="entry name" value="Dephospho_CoA_kinase"/>
    <property type="match status" value="1"/>
</dbReference>
<reference evidence="5" key="1">
    <citation type="submission" date="2022-05" db="EMBL/GenBank/DDBJ databases">
        <authorList>
            <person name="Oliphant S.A."/>
            <person name="Watson-Haigh N.S."/>
            <person name="Sumby K.M."/>
            <person name="Gardner J.M."/>
            <person name="Jiranek V."/>
        </authorList>
    </citation>
    <scope>NUCLEOTIDE SEQUENCE</scope>
    <source>
        <strain evidence="5">KI4_B1</strain>
    </source>
</reference>
<dbReference type="Pfam" id="PF01121">
    <property type="entry name" value="CoaE"/>
    <property type="match status" value="1"/>
</dbReference>
<accession>A0A9Q9E3C0</accession>
<keyword evidence="3 5" id="KW-0808">Transferase</keyword>
<dbReference type="Gene3D" id="3.40.50.300">
    <property type="entry name" value="P-loop containing nucleotide triphosphate hydrolases"/>
    <property type="match status" value="1"/>
</dbReference>
<name>A0A9Q9E3C0_9LACO</name>
<comment type="function">
    <text evidence="3">Catalyzes the phosphorylation of the 3'-hydroxyl group of dephosphocoenzyme A to form coenzyme A.</text>
</comment>
<comment type="pathway">
    <text evidence="3">Cofactor biosynthesis; coenzyme A biosynthesis; CoA from (R)-pantothenate: step 5/5.</text>
</comment>
<evidence type="ECO:0000313" key="5">
    <source>
        <dbReference type="EMBL" id="USS89749.1"/>
    </source>
</evidence>
<keyword evidence="3" id="KW-0963">Cytoplasm</keyword>
<evidence type="ECO:0000256" key="2">
    <source>
        <dbReference type="ARBA" id="ARBA00022840"/>
    </source>
</evidence>
<evidence type="ECO:0000256" key="3">
    <source>
        <dbReference type="HAMAP-Rule" id="MF_00376"/>
    </source>
</evidence>
<dbReference type="AlphaFoldDB" id="A0A9Q9E3C0"/>
<dbReference type="PANTHER" id="PTHR10695">
    <property type="entry name" value="DEPHOSPHO-COA KINASE-RELATED"/>
    <property type="match status" value="1"/>
</dbReference>
<dbReference type="PROSITE" id="PS51219">
    <property type="entry name" value="DPCK"/>
    <property type="match status" value="1"/>
</dbReference>
<keyword evidence="6" id="KW-1185">Reference proteome</keyword>
<comment type="catalytic activity">
    <reaction evidence="3">
        <text>3'-dephospho-CoA + ATP = ADP + CoA + H(+)</text>
        <dbReference type="Rhea" id="RHEA:18245"/>
        <dbReference type="ChEBI" id="CHEBI:15378"/>
        <dbReference type="ChEBI" id="CHEBI:30616"/>
        <dbReference type="ChEBI" id="CHEBI:57287"/>
        <dbReference type="ChEBI" id="CHEBI:57328"/>
        <dbReference type="ChEBI" id="CHEBI:456216"/>
        <dbReference type="EC" id="2.7.1.24"/>
    </reaction>
</comment>
<gene>
    <name evidence="3 5" type="primary">coaE</name>
    <name evidence="5" type="ORF">M3M40_02880</name>
</gene>
<dbReference type="SUPFAM" id="SSF52540">
    <property type="entry name" value="P-loop containing nucleoside triphosphate hydrolases"/>
    <property type="match status" value="1"/>
</dbReference>
<keyword evidence="3" id="KW-0173">Coenzyme A biosynthesis</keyword>
<organism evidence="5 6">
    <name type="scientific">Fructilactobacillus cliffordii</name>
    <dbReference type="NCBI Taxonomy" id="2940299"/>
    <lineage>
        <taxon>Bacteria</taxon>
        <taxon>Bacillati</taxon>
        <taxon>Bacillota</taxon>
        <taxon>Bacilli</taxon>
        <taxon>Lactobacillales</taxon>
        <taxon>Lactobacillaceae</taxon>
        <taxon>Fructilactobacillus</taxon>
    </lineage>
</organism>
<dbReference type="RefSeq" id="WP_252767296.1">
    <property type="nucleotide sequence ID" value="NZ_CP097119.1"/>
</dbReference>
<protein>
    <recommendedName>
        <fullName evidence="3 4">Dephospho-CoA kinase</fullName>
        <ecNumber evidence="3 4">2.7.1.24</ecNumber>
    </recommendedName>
    <alternativeName>
        <fullName evidence="3">Dephosphocoenzyme A kinase</fullName>
    </alternativeName>
</protein>
<evidence type="ECO:0000256" key="4">
    <source>
        <dbReference type="NCBIfam" id="TIGR00152"/>
    </source>
</evidence>
<dbReference type="CDD" id="cd02022">
    <property type="entry name" value="DPCK"/>
    <property type="match status" value="1"/>
</dbReference>
<dbReference type="PANTHER" id="PTHR10695:SF46">
    <property type="entry name" value="BIFUNCTIONAL COENZYME A SYNTHASE-RELATED"/>
    <property type="match status" value="1"/>
</dbReference>
<feature type="binding site" evidence="3">
    <location>
        <begin position="12"/>
        <end position="17"/>
    </location>
    <ligand>
        <name>ATP</name>
        <dbReference type="ChEBI" id="CHEBI:30616"/>
    </ligand>
</feature>
<sequence length="190" mass="21319">MTRIIGLTGGIATGKSTAAAYLREQGFPVLDLDQLTHDLEAHDQDVIQQITAVFGPAVQTDGQIDRKKLGRIVFADPHLLKQLVRIINPALLKVIAEKTAPDWLILDAPTLFENGFTSYVDLILMVTCEPMIQMQRLITRDQVSISWASRLIGAQWPQRTKAALADQVVDSTQGKQKLYRELQRFIENLR</sequence>
<dbReference type="Proteomes" id="UP001055911">
    <property type="component" value="Chromosome"/>
</dbReference>
<dbReference type="InterPro" id="IPR001977">
    <property type="entry name" value="Depp_CoAkinase"/>
</dbReference>
<proteinExistence type="inferred from homology"/>
<comment type="similarity">
    <text evidence="3">Belongs to the CoaE family.</text>
</comment>
<comment type="subcellular location">
    <subcellularLocation>
        <location evidence="3">Cytoplasm</location>
    </subcellularLocation>
</comment>
<keyword evidence="3 5" id="KW-0418">Kinase</keyword>
<dbReference type="EC" id="2.7.1.24" evidence="3 4"/>
<dbReference type="GO" id="GO:0005737">
    <property type="term" value="C:cytoplasm"/>
    <property type="evidence" value="ECO:0007669"/>
    <property type="project" value="UniProtKB-SubCell"/>
</dbReference>
<keyword evidence="1 3" id="KW-0547">Nucleotide-binding</keyword>
<dbReference type="GO" id="GO:0004140">
    <property type="term" value="F:dephospho-CoA kinase activity"/>
    <property type="evidence" value="ECO:0007669"/>
    <property type="project" value="UniProtKB-UniRule"/>
</dbReference>
<dbReference type="NCBIfam" id="TIGR00152">
    <property type="entry name" value="dephospho-CoA kinase"/>
    <property type="match status" value="1"/>
</dbReference>